<keyword evidence="7 12" id="KW-0472">Membrane</keyword>
<feature type="domain" description="G-protein coupled receptors family 1 profile" evidence="13">
    <location>
        <begin position="399"/>
        <end position="691"/>
    </location>
</feature>
<dbReference type="GeneID" id="725297"/>
<dbReference type="PRINTS" id="PR00237">
    <property type="entry name" value="GPCRRHODOPSN"/>
</dbReference>
<name>A0A7M7H1Y6_APIME</name>
<evidence type="ECO:0000256" key="4">
    <source>
        <dbReference type="ARBA" id="ARBA00022692"/>
    </source>
</evidence>
<evidence type="ECO:0000313" key="15">
    <source>
        <dbReference type="Proteomes" id="UP000005203"/>
    </source>
</evidence>
<evidence type="ECO:0000256" key="1">
    <source>
        <dbReference type="ARBA" id="ARBA00004651"/>
    </source>
</evidence>
<evidence type="ECO:0000256" key="9">
    <source>
        <dbReference type="ARBA" id="ARBA00023224"/>
    </source>
</evidence>
<feature type="transmembrane region" description="Helical" evidence="12">
    <location>
        <begin position="567"/>
        <end position="589"/>
    </location>
</feature>
<feature type="transmembrane region" description="Helical" evidence="12">
    <location>
        <begin position="124"/>
        <end position="145"/>
    </location>
</feature>
<dbReference type="InterPro" id="IPR017452">
    <property type="entry name" value="GPCR_Rhodpsn_7TM"/>
</dbReference>
<dbReference type="InterPro" id="IPR013604">
    <property type="entry name" value="7TM_chemorcpt"/>
</dbReference>
<evidence type="ECO:0000256" key="11">
    <source>
        <dbReference type="SAM" id="MobiDB-lite"/>
    </source>
</evidence>
<accession>A0A8B6Z579</accession>
<feature type="transmembrane region" description="Helical" evidence="12">
    <location>
        <begin position="499"/>
        <end position="518"/>
    </location>
</feature>
<evidence type="ECO:0000256" key="7">
    <source>
        <dbReference type="ARBA" id="ARBA00023136"/>
    </source>
</evidence>
<dbReference type="Gene3D" id="1.20.1070.10">
    <property type="entry name" value="Rhodopsin 7-helix transmembrane proteins"/>
    <property type="match status" value="1"/>
</dbReference>
<dbReference type="CTD" id="5563607"/>
<comment type="similarity">
    <text evidence="2 10">Belongs to the G-protein coupled receptor 1 family.</text>
</comment>
<evidence type="ECO:0000313" key="14">
    <source>
        <dbReference type="EnsemblMetazoa" id="XP_006567173"/>
    </source>
</evidence>
<dbReference type="GO" id="GO:0050909">
    <property type="term" value="P:sensory perception of taste"/>
    <property type="evidence" value="ECO:0007669"/>
    <property type="project" value="InterPro"/>
</dbReference>
<proteinExistence type="inferred from homology"/>
<dbReference type="AlphaFoldDB" id="A0A7M7H1Y6"/>
<keyword evidence="9 10" id="KW-0807">Transducer</keyword>
<dbReference type="OrthoDB" id="10037617at2759"/>
<evidence type="ECO:0000256" key="10">
    <source>
        <dbReference type="RuleBase" id="RU000688"/>
    </source>
</evidence>
<feature type="transmembrane region" description="Helical" evidence="12">
    <location>
        <begin position="214"/>
        <end position="240"/>
    </location>
</feature>
<dbReference type="PROSITE" id="PS50262">
    <property type="entry name" value="G_PROTEIN_RECEP_F1_2"/>
    <property type="match status" value="1"/>
</dbReference>
<evidence type="ECO:0000256" key="6">
    <source>
        <dbReference type="ARBA" id="ARBA00023040"/>
    </source>
</evidence>
<dbReference type="PANTHER" id="PTHR45695">
    <property type="entry name" value="LEUCOKININ RECEPTOR-RELATED"/>
    <property type="match status" value="1"/>
</dbReference>
<keyword evidence="15" id="KW-1185">Reference proteome</keyword>
<feature type="transmembrane region" description="Helical" evidence="12">
    <location>
        <begin position="459"/>
        <end position="478"/>
    </location>
</feature>
<evidence type="ECO:0000313" key="16">
    <source>
        <dbReference type="RefSeq" id="XP_006567173.2"/>
    </source>
</evidence>
<evidence type="ECO:0000256" key="12">
    <source>
        <dbReference type="SAM" id="Phobius"/>
    </source>
</evidence>
<feature type="transmembrane region" description="Helical" evidence="12">
    <location>
        <begin position="6"/>
        <end position="25"/>
    </location>
</feature>
<dbReference type="Pfam" id="PF00001">
    <property type="entry name" value="7tm_1"/>
    <property type="match status" value="1"/>
</dbReference>
<evidence type="ECO:0000256" key="8">
    <source>
        <dbReference type="ARBA" id="ARBA00023170"/>
    </source>
</evidence>
<dbReference type="GO" id="GO:0005886">
    <property type="term" value="C:plasma membrane"/>
    <property type="evidence" value="ECO:0007669"/>
    <property type="project" value="UniProtKB-SubCell"/>
</dbReference>
<evidence type="ECO:0000256" key="3">
    <source>
        <dbReference type="ARBA" id="ARBA00022475"/>
    </source>
</evidence>
<protein>
    <submittedName>
        <fullName evidence="16">Gustatory receptor 10 isoform X2</fullName>
    </submittedName>
</protein>
<evidence type="ECO:0000256" key="5">
    <source>
        <dbReference type="ARBA" id="ARBA00022989"/>
    </source>
</evidence>
<dbReference type="Proteomes" id="UP000005203">
    <property type="component" value="Linkage group LG4"/>
</dbReference>
<keyword evidence="4 10" id="KW-0812">Transmembrane</keyword>
<feature type="compositionally biased region" description="Polar residues" evidence="11">
    <location>
        <begin position="822"/>
        <end position="831"/>
    </location>
</feature>
<evidence type="ECO:0000256" key="2">
    <source>
        <dbReference type="ARBA" id="ARBA00010663"/>
    </source>
</evidence>
<dbReference type="GO" id="GO:0004930">
    <property type="term" value="F:G protein-coupled receptor activity"/>
    <property type="evidence" value="ECO:0007669"/>
    <property type="project" value="UniProtKB-KW"/>
</dbReference>
<feature type="transmembrane region" description="Helical" evidence="12">
    <location>
        <begin position="70"/>
        <end position="95"/>
    </location>
</feature>
<keyword evidence="6 10" id="KW-0297">G-protein coupled receptor</keyword>
<feature type="transmembrane region" description="Helical" evidence="12">
    <location>
        <begin position="383"/>
        <end position="408"/>
    </location>
</feature>
<dbReference type="EnsemblMetazoa" id="XM_006567110">
    <property type="protein sequence ID" value="XP_006567173"/>
    <property type="gene ID" value="GeneID_725297"/>
</dbReference>
<feature type="transmembrane region" description="Helical" evidence="12">
    <location>
        <begin position="626"/>
        <end position="644"/>
    </location>
</feature>
<feature type="compositionally biased region" description="Basic and acidic residues" evidence="11">
    <location>
        <begin position="812"/>
        <end position="821"/>
    </location>
</feature>
<dbReference type="RefSeq" id="XP_006567173.2">
    <property type="nucleotide sequence ID" value="XM_006567110.3"/>
</dbReference>
<dbReference type="CDD" id="cd14993">
    <property type="entry name" value="7tmA_CCKR-like"/>
    <property type="match status" value="1"/>
</dbReference>
<feature type="transmembrane region" description="Helical" evidence="12">
    <location>
        <begin position="37"/>
        <end position="58"/>
    </location>
</feature>
<reference evidence="16" key="2">
    <citation type="submission" date="2025-04" db="UniProtKB">
        <authorList>
            <consortium name="RefSeq"/>
        </authorList>
    </citation>
    <scope>IDENTIFICATION</scope>
    <source>
        <strain evidence="16">DH4</strain>
        <tissue evidence="16">Whole body</tissue>
    </source>
</reference>
<evidence type="ECO:0000259" key="13">
    <source>
        <dbReference type="PROSITE" id="PS50262"/>
    </source>
</evidence>
<feature type="region of interest" description="Disordered" evidence="11">
    <location>
        <begin position="811"/>
        <end position="837"/>
    </location>
</feature>
<gene>
    <name evidence="16" type="primary">Gr10</name>
</gene>
<organism evidence="14">
    <name type="scientific">Apis mellifera</name>
    <name type="common">Honeybee</name>
    <dbReference type="NCBI Taxonomy" id="7460"/>
    <lineage>
        <taxon>Eukaryota</taxon>
        <taxon>Metazoa</taxon>
        <taxon>Ecdysozoa</taxon>
        <taxon>Arthropoda</taxon>
        <taxon>Hexapoda</taxon>
        <taxon>Insecta</taxon>
        <taxon>Pterygota</taxon>
        <taxon>Neoptera</taxon>
        <taxon>Endopterygota</taxon>
        <taxon>Hymenoptera</taxon>
        <taxon>Apocrita</taxon>
        <taxon>Aculeata</taxon>
        <taxon>Apoidea</taxon>
        <taxon>Anthophila</taxon>
        <taxon>Apidae</taxon>
        <taxon>Apis</taxon>
    </lineage>
</organism>
<keyword evidence="8 10" id="KW-0675">Receptor</keyword>
<dbReference type="PANTHER" id="PTHR45695:SF15">
    <property type="entry name" value="OPSIN RH2"/>
    <property type="match status" value="1"/>
</dbReference>
<reference evidence="14" key="1">
    <citation type="submission" date="2021-01" db="UniProtKB">
        <authorList>
            <consortium name="EnsemblMetazoa"/>
        </authorList>
    </citation>
    <scope>IDENTIFICATION</scope>
    <source>
        <strain evidence="14">DH4</strain>
    </source>
</reference>
<feature type="transmembrane region" description="Helical" evidence="12">
    <location>
        <begin position="420"/>
        <end position="439"/>
    </location>
</feature>
<dbReference type="InterPro" id="IPR000276">
    <property type="entry name" value="GPCR_Rhodpsn"/>
</dbReference>
<sequence>MVLVGDTNLIFNAGLILGCTALCASKDNVKARRLRDIIFIVFSMTLYLVSLVVIYIYVFSYEDSDLKSTLIVIIRVFLIYLCLFTDASVTTLWNWKIRSVLSQLRNFDRATKFRDFSKGNKLRIICHVTMFVSFSYWAIVGYFTYRIEAKVPIFHGIIYFIMDASMNTQILIFVCILFLIEERFRHLCSMIELSKADKIIEAHRSIRHSTLQQIWWLHCSLANATEIINSVYAIQLLFWISSMSFNLMSRIYSLKVFKLSDYGKIRESMLVTDCAWNLVLITTVCHMTAHQANRVGELIFSPYSSVSLKRVHLQENIEAAAYFQLRKVHLFTVAGLIRVDLPLLLSVSSAYNDAAILYNISYNIDSEDIIRHLLAKFQGKTNYLLIVLYAFVMALAVTANILVIAVVFKYHYMRSVTNYFVVNLSVADLLVTTICMPVAVSQAVSLKWIHGEVMCKLSFYLQGVAVAASVFTITAMSIDRYLAIRSPIAFRRVFNRKSTVFVIIALWVVALIIFSPLLRVTSLQNPGIMILRNISFHGSNFAQNISTDLYFYMCLEDFKSVGIEAPLFGTMCFVLVYAIPGFVVVLSYIMMGRTLCARKPPFDCDGAQGSASSQQSFRLVRERRRIAWILLLLAVLFALCWLPYNVLMLLKDLDVISVRGTENGEAEGWNNAISYCLFLGHANSALNPTVYCFMTRNFRQNVTEILCRSPCGLTRETTHRRGVQGTGVIDDMCAGSASGTIRRSLLRKRKMLPGCGCGLPIGGHRAVLTLRRTTTTSCDSFYTRHSPHRRCYMLRSLRGRPDTAIGHIQLRKSQETDREKSNAVQPANTLVVTDEKR</sequence>
<comment type="subcellular location">
    <subcellularLocation>
        <location evidence="1">Cell membrane</location>
        <topology evidence="1">Multi-pass membrane protein</topology>
    </subcellularLocation>
</comment>
<feature type="transmembrane region" description="Helical" evidence="12">
    <location>
        <begin position="157"/>
        <end position="180"/>
    </location>
</feature>
<dbReference type="PROSITE" id="PS00237">
    <property type="entry name" value="G_PROTEIN_RECEP_F1_1"/>
    <property type="match status" value="1"/>
</dbReference>
<keyword evidence="5 12" id="KW-1133">Transmembrane helix</keyword>
<dbReference type="Pfam" id="PF08395">
    <property type="entry name" value="7tm_7"/>
    <property type="match status" value="1"/>
</dbReference>
<keyword evidence="3" id="KW-1003">Cell membrane</keyword>
<accession>A0A7M7H1Y6</accession>
<dbReference type="SUPFAM" id="SSF81321">
    <property type="entry name" value="Family A G protein-coupled receptor-like"/>
    <property type="match status" value="1"/>
</dbReference>